<evidence type="ECO:0000256" key="1">
    <source>
        <dbReference type="SAM" id="MobiDB-lite"/>
    </source>
</evidence>
<dbReference type="AlphaFoldDB" id="A0A645CZH4"/>
<organism evidence="2">
    <name type="scientific">bioreactor metagenome</name>
    <dbReference type="NCBI Taxonomy" id="1076179"/>
    <lineage>
        <taxon>unclassified sequences</taxon>
        <taxon>metagenomes</taxon>
        <taxon>ecological metagenomes</taxon>
    </lineage>
</organism>
<evidence type="ECO:0000313" key="2">
    <source>
        <dbReference type="EMBL" id="MPM82327.1"/>
    </source>
</evidence>
<name>A0A645CZH4_9ZZZZ</name>
<comment type="caution">
    <text evidence="2">The sequence shown here is derived from an EMBL/GenBank/DDBJ whole genome shotgun (WGS) entry which is preliminary data.</text>
</comment>
<accession>A0A645CZH4</accession>
<protein>
    <submittedName>
        <fullName evidence="2">Uncharacterized protein</fullName>
    </submittedName>
</protein>
<reference evidence="2" key="1">
    <citation type="submission" date="2019-08" db="EMBL/GenBank/DDBJ databases">
        <authorList>
            <person name="Kucharzyk K."/>
            <person name="Murdoch R.W."/>
            <person name="Higgins S."/>
            <person name="Loffler F."/>
        </authorList>
    </citation>
    <scope>NUCLEOTIDE SEQUENCE</scope>
</reference>
<sequence length="45" mass="4913">MKTTSNIPNKYPGPNTQNASSIRFTLRLDIPGVEDVNVHGECPPC</sequence>
<proteinExistence type="predicted"/>
<feature type="region of interest" description="Disordered" evidence="1">
    <location>
        <begin position="1"/>
        <end position="20"/>
    </location>
</feature>
<gene>
    <name evidence="2" type="ORF">SDC9_129388</name>
</gene>
<dbReference type="EMBL" id="VSSQ01031439">
    <property type="protein sequence ID" value="MPM82327.1"/>
    <property type="molecule type" value="Genomic_DNA"/>
</dbReference>